<keyword evidence="3" id="KW-1185">Reference proteome</keyword>
<proteinExistence type="predicted"/>
<sequence length="406" mass="45383">MCRGLWIFVHRTAKIAGMNLASIQAALRDQKLDGWLFYDHHYRDPLAYRILGLGETSLVSRRWFYLIPAEGEPKKLVHRIEAGKLDALPGSKAAYSSWQELEQQLDAMLAGRNRIAMQYSPRNAIMYISLVDAGTVELLRGMGKEIVSSANLVSQFEAVLTEDQIATHFVAQQKIDAILDAGWKEMGSRVRSGGTDEFAMVEYFCEAMGREGLLWDHGPNVSVGANSADSHYDPSPASSKPIRRGDFVLIDIWAKLERANACFYDITWTGVVDREPTEREQEIFVTVRDARDAAIAKVQEAFAARRPIAGWEADDAARNVIRQAGFGEWFTHRTGHNIGPVLHGNGANLDNLETHDERLILPNTCFSVEPGIYFPGEFGVRSEVDMMARTGRAEVTGRIQTELVRV</sequence>
<comment type="caution">
    <text evidence="2">The sequence shown here is derived from an EMBL/GenBank/DDBJ whole genome shotgun (WGS) entry which is preliminary data.</text>
</comment>
<dbReference type="PANTHER" id="PTHR46112">
    <property type="entry name" value="AMINOPEPTIDASE"/>
    <property type="match status" value="1"/>
</dbReference>
<name>A0A917H806_9BACT</name>
<reference evidence="2" key="1">
    <citation type="journal article" date="2014" name="Int. J. Syst. Evol. Microbiol.">
        <title>Complete genome sequence of Corynebacterium casei LMG S-19264T (=DSM 44701T), isolated from a smear-ripened cheese.</title>
        <authorList>
            <consortium name="US DOE Joint Genome Institute (JGI-PGF)"/>
            <person name="Walter F."/>
            <person name="Albersmeier A."/>
            <person name="Kalinowski J."/>
            <person name="Ruckert C."/>
        </authorList>
    </citation>
    <scope>NUCLEOTIDE SEQUENCE</scope>
    <source>
        <strain evidence="2">CGMCC 1.12997</strain>
    </source>
</reference>
<evidence type="ECO:0000259" key="1">
    <source>
        <dbReference type="Pfam" id="PF00557"/>
    </source>
</evidence>
<dbReference type="Pfam" id="PF00557">
    <property type="entry name" value="Peptidase_M24"/>
    <property type="match status" value="1"/>
</dbReference>
<accession>A0A917H806</accession>
<dbReference type="AlphaFoldDB" id="A0A917H806"/>
<gene>
    <name evidence="2" type="ORF">GCM10011585_10750</name>
</gene>
<organism evidence="2 3">
    <name type="scientific">Edaphobacter dinghuensis</name>
    <dbReference type="NCBI Taxonomy" id="1560005"/>
    <lineage>
        <taxon>Bacteria</taxon>
        <taxon>Pseudomonadati</taxon>
        <taxon>Acidobacteriota</taxon>
        <taxon>Terriglobia</taxon>
        <taxon>Terriglobales</taxon>
        <taxon>Acidobacteriaceae</taxon>
        <taxon>Edaphobacter</taxon>
    </lineage>
</organism>
<dbReference type="SUPFAM" id="SSF55920">
    <property type="entry name" value="Creatinase/aminopeptidase"/>
    <property type="match status" value="1"/>
</dbReference>
<dbReference type="EMBL" id="BMGT01000001">
    <property type="protein sequence ID" value="GGG70463.1"/>
    <property type="molecule type" value="Genomic_DNA"/>
</dbReference>
<reference evidence="2" key="2">
    <citation type="submission" date="2020-09" db="EMBL/GenBank/DDBJ databases">
        <authorList>
            <person name="Sun Q."/>
            <person name="Zhou Y."/>
        </authorList>
    </citation>
    <scope>NUCLEOTIDE SEQUENCE</scope>
    <source>
        <strain evidence="2">CGMCC 1.12997</strain>
    </source>
</reference>
<evidence type="ECO:0000313" key="3">
    <source>
        <dbReference type="Proteomes" id="UP000647241"/>
    </source>
</evidence>
<feature type="domain" description="Peptidase M24" evidence="1">
    <location>
        <begin position="177"/>
        <end position="386"/>
    </location>
</feature>
<evidence type="ECO:0000313" key="2">
    <source>
        <dbReference type="EMBL" id="GGG70463.1"/>
    </source>
</evidence>
<dbReference type="PANTHER" id="PTHR46112:SF3">
    <property type="entry name" value="AMINOPEPTIDASE YPDF"/>
    <property type="match status" value="1"/>
</dbReference>
<dbReference type="InterPro" id="IPR000994">
    <property type="entry name" value="Pept_M24"/>
</dbReference>
<protein>
    <submittedName>
        <fullName evidence="2">Peptidase M24</fullName>
    </submittedName>
</protein>
<dbReference type="Proteomes" id="UP000647241">
    <property type="component" value="Unassembled WGS sequence"/>
</dbReference>
<dbReference type="Gene3D" id="3.90.230.10">
    <property type="entry name" value="Creatinase/methionine aminopeptidase superfamily"/>
    <property type="match status" value="1"/>
</dbReference>
<dbReference type="InterPro" id="IPR050659">
    <property type="entry name" value="Peptidase_M24B"/>
</dbReference>
<dbReference type="InterPro" id="IPR036005">
    <property type="entry name" value="Creatinase/aminopeptidase-like"/>
</dbReference>